<dbReference type="InterPro" id="IPR058245">
    <property type="entry name" value="NreC/VraR/RcsB-like_REC"/>
</dbReference>
<dbReference type="GO" id="GO:0006355">
    <property type="term" value="P:regulation of DNA-templated transcription"/>
    <property type="evidence" value="ECO:0007669"/>
    <property type="project" value="InterPro"/>
</dbReference>
<dbReference type="PANTHER" id="PTHR45566">
    <property type="entry name" value="HTH-TYPE TRANSCRIPTIONAL REGULATOR YHJB-RELATED"/>
    <property type="match status" value="1"/>
</dbReference>
<dbReference type="RefSeq" id="WP_034900973.1">
    <property type="nucleotide sequence ID" value="NZ_CP017057.1"/>
</dbReference>
<dbReference type="CDD" id="cd17535">
    <property type="entry name" value="REC_NarL-like"/>
    <property type="match status" value="1"/>
</dbReference>
<dbReference type="PROSITE" id="PS50110">
    <property type="entry name" value="RESPONSE_REGULATORY"/>
    <property type="match status" value="1"/>
</dbReference>
<dbReference type="InterPro" id="IPR000792">
    <property type="entry name" value="Tscrpt_reg_LuxR_C"/>
</dbReference>
<proteinExistence type="predicted"/>
<evidence type="ECO:0000259" key="3">
    <source>
        <dbReference type="PROSITE" id="PS50043"/>
    </source>
</evidence>
<sequence length="203" mass="21694">MTRVLIADDHDLLRDVLRSYLEAEGGFSVVTAADLPSALELVAGEEGFDLLLLDYAMPGMNGFDGLAKAIAAVPGTPVALMSGMAPVGVAEKVLACGAAGFLPKTLPARSVVNAIRFMAAGETYMPLDMIRQQPDQGSPDIGLSPREREVLSRLCEGLANKEIARDLGLREPTIKLHVKTICRKLGARNRTHAAMLARERALC</sequence>
<dbReference type="KEGG" id="elq:Ga0102493_112816"/>
<dbReference type="InterPro" id="IPR001789">
    <property type="entry name" value="Sig_transdc_resp-reg_receiver"/>
</dbReference>
<feature type="domain" description="HTH luxR-type" evidence="3">
    <location>
        <begin position="136"/>
        <end position="201"/>
    </location>
</feature>
<dbReference type="InterPro" id="IPR051015">
    <property type="entry name" value="EvgA-like"/>
</dbReference>
<dbReference type="AlphaFoldDB" id="A0A074MUL0"/>
<dbReference type="GO" id="GO:0000160">
    <property type="term" value="P:phosphorelay signal transduction system"/>
    <property type="evidence" value="ECO:0007669"/>
    <property type="project" value="InterPro"/>
</dbReference>
<accession>A0A074MUL0</accession>
<dbReference type="SUPFAM" id="SSF52172">
    <property type="entry name" value="CheY-like"/>
    <property type="match status" value="1"/>
</dbReference>
<keyword evidence="6" id="KW-1185">Reference proteome</keyword>
<evidence type="ECO:0000256" key="1">
    <source>
        <dbReference type="ARBA" id="ARBA00022553"/>
    </source>
</evidence>
<dbReference type="PRINTS" id="PR00038">
    <property type="entry name" value="HTHLUXR"/>
</dbReference>
<dbReference type="Pfam" id="PF00072">
    <property type="entry name" value="Response_reg"/>
    <property type="match status" value="1"/>
</dbReference>
<dbReference type="Gene3D" id="3.40.50.2300">
    <property type="match status" value="1"/>
</dbReference>
<dbReference type="Gene3D" id="1.10.10.10">
    <property type="entry name" value="Winged helix-like DNA-binding domain superfamily/Winged helix DNA-binding domain"/>
    <property type="match status" value="1"/>
</dbReference>
<dbReference type="InterPro" id="IPR011006">
    <property type="entry name" value="CheY-like_superfamily"/>
</dbReference>
<dbReference type="PANTHER" id="PTHR45566:SF2">
    <property type="entry name" value="NARL SUBFAMILY"/>
    <property type="match status" value="1"/>
</dbReference>
<dbReference type="EMBL" id="JMIX01000003">
    <property type="protein sequence ID" value="KEO98696.1"/>
    <property type="molecule type" value="Genomic_DNA"/>
</dbReference>
<protein>
    <submittedName>
        <fullName evidence="5">Chemotaxis protein CheY</fullName>
    </submittedName>
</protein>
<name>A0A074MUL0_9SPHN</name>
<feature type="domain" description="Response regulatory" evidence="4">
    <location>
        <begin position="3"/>
        <end position="119"/>
    </location>
</feature>
<organism evidence="5 6">
    <name type="scientific">Erythrobacter litoralis</name>
    <dbReference type="NCBI Taxonomy" id="39960"/>
    <lineage>
        <taxon>Bacteria</taxon>
        <taxon>Pseudomonadati</taxon>
        <taxon>Pseudomonadota</taxon>
        <taxon>Alphaproteobacteria</taxon>
        <taxon>Sphingomonadales</taxon>
        <taxon>Erythrobacteraceae</taxon>
        <taxon>Erythrobacter/Porphyrobacter group</taxon>
        <taxon>Erythrobacter</taxon>
    </lineage>
</organism>
<comment type="caution">
    <text evidence="5">The sequence shown here is derived from an EMBL/GenBank/DDBJ whole genome shotgun (WGS) entry which is preliminary data.</text>
</comment>
<evidence type="ECO:0000313" key="5">
    <source>
        <dbReference type="EMBL" id="KEO98696.1"/>
    </source>
</evidence>
<dbReference type="SMART" id="SM00421">
    <property type="entry name" value="HTH_LUXR"/>
    <property type="match status" value="1"/>
</dbReference>
<dbReference type="PROSITE" id="PS50043">
    <property type="entry name" value="HTH_LUXR_2"/>
    <property type="match status" value="1"/>
</dbReference>
<dbReference type="PATRIC" id="fig|39960.10.peg.1912"/>
<dbReference type="CDD" id="cd06170">
    <property type="entry name" value="LuxR_C_like"/>
    <property type="match status" value="1"/>
</dbReference>
<reference evidence="5 6" key="1">
    <citation type="submission" date="2014-04" db="EMBL/GenBank/DDBJ databases">
        <title>A comprehensive comparison of genomes of Erythrobacter spp. Strains.</title>
        <authorList>
            <person name="Zheng Q."/>
        </authorList>
    </citation>
    <scope>NUCLEOTIDE SEQUENCE [LARGE SCALE GENOMIC DNA]</scope>
    <source>
        <strain evidence="5 6">DSM 8509</strain>
    </source>
</reference>
<dbReference type="SMART" id="SM00448">
    <property type="entry name" value="REC"/>
    <property type="match status" value="1"/>
</dbReference>
<gene>
    <name evidence="5" type="ORF">EH32_06210</name>
</gene>
<evidence type="ECO:0000256" key="2">
    <source>
        <dbReference type="PROSITE-ProRule" id="PRU00169"/>
    </source>
</evidence>
<evidence type="ECO:0000313" key="6">
    <source>
        <dbReference type="Proteomes" id="UP000027866"/>
    </source>
</evidence>
<dbReference type="OrthoDB" id="9814495at2"/>
<dbReference type="InterPro" id="IPR036388">
    <property type="entry name" value="WH-like_DNA-bd_sf"/>
</dbReference>
<evidence type="ECO:0000259" key="4">
    <source>
        <dbReference type="PROSITE" id="PS50110"/>
    </source>
</evidence>
<dbReference type="Pfam" id="PF00196">
    <property type="entry name" value="GerE"/>
    <property type="match status" value="1"/>
</dbReference>
<keyword evidence="1 2" id="KW-0597">Phosphoprotein</keyword>
<feature type="modified residue" description="4-aspartylphosphate" evidence="2">
    <location>
        <position position="54"/>
    </location>
</feature>
<dbReference type="Proteomes" id="UP000027866">
    <property type="component" value="Unassembled WGS sequence"/>
</dbReference>